<dbReference type="Pfam" id="PF01471">
    <property type="entry name" value="PG_binding_1"/>
    <property type="match status" value="1"/>
</dbReference>
<sequence length="198" mass="22176">MCRSTVLLSVHQKKQLGETSPKSIIQATTFDANTEANVKQFQALVGLDADGIFGARSRNYMAAAIGISPMGWVRVLSQTESLINYNYTPDGARADGVEKSCQLDHSWVTTTTSQTLKEIANKFFQQTNYRLQINDCSLIDGHHTPEHSKHDDRKTIDSAIATTKILLCRLKSRNFSCKFVKIIQMSKKFVTILNMACR</sequence>
<organism evidence="2 3">
    <name type="scientific">Paenibacillus amylolyticus</name>
    <dbReference type="NCBI Taxonomy" id="1451"/>
    <lineage>
        <taxon>Bacteria</taxon>
        <taxon>Bacillati</taxon>
        <taxon>Bacillota</taxon>
        <taxon>Bacilli</taxon>
        <taxon>Bacillales</taxon>
        <taxon>Paenibacillaceae</taxon>
        <taxon>Paenibacillus</taxon>
    </lineage>
</organism>
<dbReference type="AlphaFoldDB" id="A0A5M9WYH5"/>
<evidence type="ECO:0000313" key="2">
    <source>
        <dbReference type="EMBL" id="KAA8786730.1"/>
    </source>
</evidence>
<dbReference type="SUPFAM" id="SSF47090">
    <property type="entry name" value="PGBD-like"/>
    <property type="match status" value="1"/>
</dbReference>
<evidence type="ECO:0000313" key="3">
    <source>
        <dbReference type="Proteomes" id="UP000323664"/>
    </source>
</evidence>
<gene>
    <name evidence="2" type="ORF">EC604_23155</name>
</gene>
<dbReference type="Gene3D" id="1.10.101.10">
    <property type="entry name" value="PGBD-like superfamily/PGBD"/>
    <property type="match status" value="1"/>
</dbReference>
<evidence type="ECO:0000259" key="1">
    <source>
        <dbReference type="Pfam" id="PF01471"/>
    </source>
</evidence>
<dbReference type="EMBL" id="RIAS01000016">
    <property type="protein sequence ID" value="KAA8786730.1"/>
    <property type="molecule type" value="Genomic_DNA"/>
</dbReference>
<name>A0A5M9WYH5_PAEAM</name>
<protein>
    <recommendedName>
        <fullName evidence="1">Peptidoglycan binding-like domain-containing protein</fullName>
    </recommendedName>
</protein>
<proteinExistence type="predicted"/>
<feature type="domain" description="Peptidoglycan binding-like" evidence="1">
    <location>
        <begin position="27"/>
        <end position="56"/>
    </location>
</feature>
<dbReference type="InterPro" id="IPR036366">
    <property type="entry name" value="PGBDSf"/>
</dbReference>
<comment type="caution">
    <text evidence="2">The sequence shown here is derived from an EMBL/GenBank/DDBJ whole genome shotgun (WGS) entry which is preliminary data.</text>
</comment>
<reference evidence="2 3" key="1">
    <citation type="journal article" date="2019" name="J. Ind. Microbiol. Biotechnol.">
        <title>Paenibacillus amylolyticus 27C64 has a diverse set of carbohydrate-active enzymes and complete pectin deconstruction system.</title>
        <authorList>
            <person name="Keggi C."/>
            <person name="Doran-Peterson J."/>
        </authorList>
    </citation>
    <scope>NUCLEOTIDE SEQUENCE [LARGE SCALE GENOMIC DNA]</scope>
    <source>
        <strain evidence="2 3">27C64</strain>
    </source>
</reference>
<dbReference type="InterPro" id="IPR002477">
    <property type="entry name" value="Peptidoglycan-bd-like"/>
</dbReference>
<dbReference type="InterPro" id="IPR036365">
    <property type="entry name" value="PGBD-like_sf"/>
</dbReference>
<accession>A0A5M9WYH5</accession>
<dbReference type="Proteomes" id="UP000323664">
    <property type="component" value="Unassembled WGS sequence"/>
</dbReference>